<gene>
    <name evidence="2" type="ORF">J2S35_000567</name>
</gene>
<dbReference type="InterPro" id="IPR017523">
    <property type="entry name" value="Rv3268"/>
</dbReference>
<feature type="region of interest" description="Disordered" evidence="1">
    <location>
        <begin position="206"/>
        <end position="225"/>
    </location>
</feature>
<protein>
    <submittedName>
        <fullName evidence="2">Uncharacterized protein (TIGR03089 family)</fullName>
    </submittedName>
</protein>
<keyword evidence="3" id="KW-1185">Reference proteome</keyword>
<accession>A0AAE3YG55</accession>
<dbReference type="RefSeq" id="WP_309849603.1">
    <property type="nucleotide sequence ID" value="NZ_BAAAIU010000045.1"/>
</dbReference>
<evidence type="ECO:0000256" key="1">
    <source>
        <dbReference type="SAM" id="MobiDB-lite"/>
    </source>
</evidence>
<comment type="caution">
    <text evidence="2">The sequence shown here is derived from an EMBL/GenBank/DDBJ whole genome shotgun (WGS) entry which is preliminary data.</text>
</comment>
<dbReference type="Proteomes" id="UP001247307">
    <property type="component" value="Unassembled WGS sequence"/>
</dbReference>
<sequence>MDLTPSRPSAAGLTTAGAASAVASALGPRPGITVYRPGGERIELSGAVLANWAAKTAGLLTEELDLMSGERIALSAEWGWRAPAFALGAWAAGLDVLSPDDDDAAAAHLATDSPEEAAQFSTESTALQRCILLPRDDTADRWEDASGAAFAEAFPDAGRDVCDYAALVRGFADVFTPFEPVTGAPLAVSERWAGAEGAGRVLIQPASPAQAGQTSQSGAGRGPGELMRAEDITSLAALLAGGQGVVVVLDPQADIQRIAESEKARPLNLA</sequence>
<dbReference type="EMBL" id="JAVDUI010000001">
    <property type="protein sequence ID" value="MDR6891627.1"/>
    <property type="molecule type" value="Genomic_DNA"/>
</dbReference>
<dbReference type="AlphaFoldDB" id="A0AAE3YG55"/>
<dbReference type="NCBIfam" id="TIGR03089">
    <property type="entry name" value="TIGR03089 family protein"/>
    <property type="match status" value="1"/>
</dbReference>
<evidence type="ECO:0000313" key="2">
    <source>
        <dbReference type="EMBL" id="MDR6891627.1"/>
    </source>
</evidence>
<reference evidence="2" key="1">
    <citation type="submission" date="2023-07" db="EMBL/GenBank/DDBJ databases">
        <title>Sequencing the genomes of 1000 actinobacteria strains.</title>
        <authorList>
            <person name="Klenk H.-P."/>
        </authorList>
    </citation>
    <scope>NUCLEOTIDE SEQUENCE</scope>
    <source>
        <strain evidence="2">DSM 13988</strain>
    </source>
</reference>
<evidence type="ECO:0000313" key="3">
    <source>
        <dbReference type="Proteomes" id="UP001247307"/>
    </source>
</evidence>
<name>A0AAE3YG55_9MICC</name>
<organism evidence="2 3">
    <name type="scientific">Falsarthrobacter nasiphocae</name>
    <dbReference type="NCBI Taxonomy" id="189863"/>
    <lineage>
        <taxon>Bacteria</taxon>
        <taxon>Bacillati</taxon>
        <taxon>Actinomycetota</taxon>
        <taxon>Actinomycetes</taxon>
        <taxon>Micrococcales</taxon>
        <taxon>Micrococcaceae</taxon>
        <taxon>Falsarthrobacter</taxon>
    </lineage>
</organism>
<proteinExistence type="predicted"/>